<reference evidence="1 2" key="1">
    <citation type="submission" date="2024-06" db="EMBL/GenBank/DDBJ databases">
        <title>Genomic Encyclopedia of Type Strains, Phase IV (KMG-IV): sequencing the most valuable type-strain genomes for metagenomic binning, comparative biology and taxonomic classification.</title>
        <authorList>
            <person name="Goeker M."/>
        </authorList>
    </citation>
    <scope>NUCLEOTIDE SEQUENCE [LARGE SCALE GENOMIC DNA]</scope>
    <source>
        <strain evidence="1 2">DSM 26128</strain>
    </source>
</reference>
<dbReference type="Gene3D" id="1.20.120.1450">
    <property type="match status" value="1"/>
</dbReference>
<keyword evidence="1" id="KW-0808">Transferase</keyword>
<dbReference type="Proteomes" id="UP001549099">
    <property type="component" value="Unassembled WGS sequence"/>
</dbReference>
<evidence type="ECO:0000313" key="1">
    <source>
        <dbReference type="EMBL" id="MET3575135.1"/>
    </source>
</evidence>
<gene>
    <name evidence="1" type="ORF">ABID49_001019</name>
</gene>
<proteinExistence type="predicted"/>
<dbReference type="EMBL" id="JBEPLW010000004">
    <property type="protein sequence ID" value="MET3575135.1"/>
    <property type="molecule type" value="Genomic_DNA"/>
</dbReference>
<dbReference type="EC" id="2.5.1.30" evidence="1"/>
<keyword evidence="2" id="KW-1185">Reference proteome</keyword>
<dbReference type="SUPFAM" id="SSF48576">
    <property type="entry name" value="Terpenoid synthases"/>
    <property type="match status" value="1"/>
</dbReference>
<evidence type="ECO:0000313" key="2">
    <source>
        <dbReference type="Proteomes" id="UP001549099"/>
    </source>
</evidence>
<dbReference type="InterPro" id="IPR008949">
    <property type="entry name" value="Isoprenoid_synthase_dom_sf"/>
</dbReference>
<dbReference type="Pfam" id="PF07307">
    <property type="entry name" value="HEPPP_synt_1"/>
    <property type="match status" value="1"/>
</dbReference>
<sequence>MNASPIHIEVEQLKTDIQRRLADRMLLEHTGEPAVGSPVLFALVLPGINGEEWRDEDRLAATAVGALHAAFHAHDSIEDRGTPSRRQQLTVLAGDYYSGVHYRILTGIPDVGLLRDLALAVIRMSECKAALYEHEQARTAGEVAGMLPDIEAAALSAFFRNRGLSLYGETVRNALTAKRLECEIEHLDSGRITPFCTAILESADIQGDNVSARRFMESARLEAAARGMNAAVELSRAGRLPAIEISCRLGLGEPAPTQSGKKV</sequence>
<dbReference type="RefSeq" id="WP_354196008.1">
    <property type="nucleotide sequence ID" value="NZ_JBEPLW010000004.1"/>
</dbReference>
<protein>
    <submittedName>
        <fullName evidence="1">Heptaprenyl diphosphate synthase</fullName>
        <ecNumber evidence="1">2.5.1.30</ecNumber>
    </submittedName>
</protein>
<dbReference type="GO" id="GO:0000010">
    <property type="term" value="F:heptaprenyl diphosphate synthase activity"/>
    <property type="evidence" value="ECO:0007669"/>
    <property type="project" value="UniProtKB-EC"/>
</dbReference>
<name>A0ABV2GA29_9BACL</name>
<dbReference type="InterPro" id="IPR009920">
    <property type="entry name" value="HEPPP_synth_su1"/>
</dbReference>
<organism evidence="1 2">
    <name type="scientific">Bhargavaea ullalensis</name>
    <dbReference type="NCBI Taxonomy" id="1265685"/>
    <lineage>
        <taxon>Bacteria</taxon>
        <taxon>Bacillati</taxon>
        <taxon>Bacillota</taxon>
        <taxon>Bacilli</taxon>
        <taxon>Bacillales</taxon>
        <taxon>Caryophanaceae</taxon>
        <taxon>Bhargavaea</taxon>
    </lineage>
</organism>
<accession>A0ABV2GA29</accession>
<comment type="caution">
    <text evidence="1">The sequence shown here is derived from an EMBL/GenBank/DDBJ whole genome shotgun (WGS) entry which is preliminary data.</text>
</comment>